<organism evidence="1 2">
    <name type="scientific">Ficus carica</name>
    <name type="common">Common fig</name>
    <dbReference type="NCBI Taxonomy" id="3494"/>
    <lineage>
        <taxon>Eukaryota</taxon>
        <taxon>Viridiplantae</taxon>
        <taxon>Streptophyta</taxon>
        <taxon>Embryophyta</taxon>
        <taxon>Tracheophyta</taxon>
        <taxon>Spermatophyta</taxon>
        <taxon>Magnoliopsida</taxon>
        <taxon>eudicotyledons</taxon>
        <taxon>Gunneridae</taxon>
        <taxon>Pentapetalae</taxon>
        <taxon>rosids</taxon>
        <taxon>fabids</taxon>
        <taxon>Rosales</taxon>
        <taxon>Moraceae</taxon>
        <taxon>Ficeae</taxon>
        <taxon>Ficus</taxon>
    </lineage>
</organism>
<evidence type="ECO:0000313" key="2">
    <source>
        <dbReference type="Proteomes" id="UP001187192"/>
    </source>
</evidence>
<dbReference type="EMBL" id="BTGU01000549">
    <property type="protein sequence ID" value="GMN68085.1"/>
    <property type="molecule type" value="Genomic_DNA"/>
</dbReference>
<dbReference type="Proteomes" id="UP001187192">
    <property type="component" value="Unassembled WGS sequence"/>
</dbReference>
<comment type="caution">
    <text evidence="1">The sequence shown here is derived from an EMBL/GenBank/DDBJ whole genome shotgun (WGS) entry which is preliminary data.</text>
</comment>
<proteinExistence type="predicted"/>
<keyword evidence="2" id="KW-1185">Reference proteome</keyword>
<evidence type="ECO:0000313" key="1">
    <source>
        <dbReference type="EMBL" id="GMN68085.1"/>
    </source>
</evidence>
<protein>
    <submittedName>
        <fullName evidence="1">Uncharacterized protein</fullName>
    </submittedName>
</protein>
<gene>
    <name evidence="1" type="ORF">TIFTF001_037142</name>
</gene>
<name>A0AA88E5R3_FICCA</name>
<accession>A0AA88E5R3</accession>
<dbReference type="AlphaFoldDB" id="A0AA88E5R3"/>
<reference evidence="1" key="1">
    <citation type="submission" date="2023-07" db="EMBL/GenBank/DDBJ databases">
        <title>draft genome sequence of fig (Ficus carica).</title>
        <authorList>
            <person name="Takahashi T."/>
            <person name="Nishimura K."/>
        </authorList>
    </citation>
    <scope>NUCLEOTIDE SEQUENCE</scope>
</reference>
<sequence length="108" mass="12402">MKLHYCPGLLRLRGVNVSGVSHVNYPSLARQRYHRRKVVVTVSLLRKLYHRKPLLEVVENTIFANSVRSPLQSPSEDVNLHCAVGRYRSVMISCDGFDRDERSFFAMG</sequence>